<dbReference type="AlphaFoldDB" id="A0A4Q9PL58"/>
<feature type="compositionally biased region" description="Polar residues" evidence="1">
    <location>
        <begin position="12"/>
        <end position="25"/>
    </location>
</feature>
<reference evidence="2 3" key="1">
    <citation type="submission" date="2019-01" db="EMBL/GenBank/DDBJ databases">
        <title>Draft genome sequences of three monokaryotic isolates of the white-rot basidiomycete fungus Dichomitus squalens.</title>
        <authorList>
            <consortium name="DOE Joint Genome Institute"/>
            <person name="Lopez S.C."/>
            <person name="Andreopoulos B."/>
            <person name="Pangilinan J."/>
            <person name="Lipzen A."/>
            <person name="Riley R."/>
            <person name="Ahrendt S."/>
            <person name="Ng V."/>
            <person name="Barry K."/>
            <person name="Daum C."/>
            <person name="Grigoriev I.V."/>
            <person name="Hilden K.S."/>
            <person name="Makela M.R."/>
            <person name="de Vries R.P."/>
        </authorList>
    </citation>
    <scope>NUCLEOTIDE SEQUENCE [LARGE SCALE GENOMIC DNA]</scope>
    <source>
        <strain evidence="2 3">CBS 464.89</strain>
    </source>
</reference>
<feature type="compositionally biased region" description="Basic residues" evidence="1">
    <location>
        <begin position="38"/>
        <end position="59"/>
    </location>
</feature>
<dbReference type="PANTHER" id="PTHR34776:SF1">
    <property type="entry name" value="F17F16.3 PROTEIN"/>
    <property type="match status" value="1"/>
</dbReference>
<name>A0A4Q9PL58_9APHY</name>
<feature type="region of interest" description="Disordered" evidence="1">
    <location>
        <begin position="1"/>
        <end position="114"/>
    </location>
</feature>
<dbReference type="PANTHER" id="PTHR34776">
    <property type="entry name" value="F17F16.3 PROTEIN"/>
    <property type="match status" value="1"/>
</dbReference>
<proteinExistence type="predicted"/>
<sequence>MPTTRAQDRAAAQNTLKTRNASEDNQLAPEKLASKAKPASRAKPASKAKKPASQKKTAPHSKNQQHAIEVGEKRKAADEAKEEEPEEPSTKKAKTEADDENAAEQRHPAESMYQTGTIERGHIYFFYRPKVELKEAHSIDDVQRFYMLLVPRPPQFAADGPETTSKADDDEQELNLIQEGADAVPAEEPKGQSKKKFRLIVVGKKSLPDPEAKGGGQGNQVFWGSISTIGEDLKKLEEGLGESTYETKTRGTRHQGAARLAARGAYAIVNNEARTPSQRETHLGYHLSHPSGDQLGEVQEALGIHQASSFVLQVKNPLAPPTGPVQVGLPKNRRADYPEEILRGVFGKGGQRGRESYGLRFASCERRELLDYEGTELLFIAARSGEDGLEKSLGEGRGHALEEAEKNEGKSSIGQVLKELAMDDEKIPSDPLEGEWA</sequence>
<dbReference type="Proteomes" id="UP000292082">
    <property type="component" value="Unassembled WGS sequence"/>
</dbReference>
<evidence type="ECO:0000313" key="3">
    <source>
        <dbReference type="Proteomes" id="UP000292082"/>
    </source>
</evidence>
<evidence type="ECO:0000313" key="2">
    <source>
        <dbReference type="EMBL" id="TBU54882.1"/>
    </source>
</evidence>
<protein>
    <submittedName>
        <fullName evidence="2">Uncharacterized protein</fullName>
    </submittedName>
</protein>
<organism evidence="2 3">
    <name type="scientific">Dichomitus squalens</name>
    <dbReference type="NCBI Taxonomy" id="114155"/>
    <lineage>
        <taxon>Eukaryota</taxon>
        <taxon>Fungi</taxon>
        <taxon>Dikarya</taxon>
        <taxon>Basidiomycota</taxon>
        <taxon>Agaricomycotina</taxon>
        <taxon>Agaricomycetes</taxon>
        <taxon>Polyporales</taxon>
        <taxon>Polyporaceae</taxon>
        <taxon>Dichomitus</taxon>
    </lineage>
</organism>
<feature type="compositionally biased region" description="Basic and acidic residues" evidence="1">
    <location>
        <begin position="69"/>
        <end position="79"/>
    </location>
</feature>
<dbReference type="STRING" id="114155.A0A4Q9PL58"/>
<dbReference type="EMBL" id="ML145179">
    <property type="protein sequence ID" value="TBU54882.1"/>
    <property type="molecule type" value="Genomic_DNA"/>
</dbReference>
<keyword evidence="3" id="KW-1185">Reference proteome</keyword>
<evidence type="ECO:0000256" key="1">
    <source>
        <dbReference type="SAM" id="MobiDB-lite"/>
    </source>
</evidence>
<feature type="compositionally biased region" description="Basic and acidic residues" evidence="1">
    <location>
        <begin position="389"/>
        <end position="409"/>
    </location>
</feature>
<feature type="region of interest" description="Disordered" evidence="1">
    <location>
        <begin position="389"/>
        <end position="412"/>
    </location>
</feature>
<accession>A0A4Q9PL58</accession>
<gene>
    <name evidence="2" type="ORF">BD310DRAFT_961148</name>
</gene>